<dbReference type="InterPro" id="IPR020095">
    <property type="entry name" value="PsdUridine_synth_TruA_C"/>
</dbReference>
<name>A0ABD6B415_9EURY</name>
<dbReference type="Pfam" id="PF01416">
    <property type="entry name" value="PseudoU_synth_1"/>
    <property type="match status" value="1"/>
</dbReference>
<dbReference type="GO" id="GO:0031119">
    <property type="term" value="P:tRNA pseudouridine synthesis"/>
    <property type="evidence" value="ECO:0007669"/>
    <property type="project" value="UniProtKB-UniRule"/>
</dbReference>
<sequence>MRAFRLAYDGREFYGFQRQPNVPTVEGRLLATLAEAGIVDDGETPPGYAAAGRTDAGVSAVAQTVAFEAPGWCTPAALNGRLPGSIRAWAAADVPEEFHATHAASERRYTYHLHAPDADDRTAREAADRLSGEHDFHNLTSDDTGTVRDVSVRVERDGEFLVVTVAAGGFPRGFVRRLVGVLAEVAVDGQSLARVDEVLSDESLQGGRGVPRMAPEPLVLTGVTYPDVTFSVDEEALESARGVFGQRRVGALERVRVTETVLDGLGE</sequence>
<dbReference type="Gene3D" id="3.30.70.660">
    <property type="entry name" value="Pseudouridine synthase I, catalytic domain, C-terminal subdomain"/>
    <property type="match status" value="1"/>
</dbReference>
<dbReference type="InterPro" id="IPR020103">
    <property type="entry name" value="PsdUridine_synth_cat_dom_sf"/>
</dbReference>
<organism evidence="9 10">
    <name type="scientific">Halolamina salina</name>
    <dbReference type="NCBI Taxonomy" id="1220023"/>
    <lineage>
        <taxon>Archaea</taxon>
        <taxon>Methanobacteriati</taxon>
        <taxon>Methanobacteriota</taxon>
        <taxon>Stenosarchaea group</taxon>
        <taxon>Halobacteria</taxon>
        <taxon>Halobacteriales</taxon>
        <taxon>Haloferacaceae</taxon>
    </lineage>
</organism>
<gene>
    <name evidence="4 9" type="primary">truA</name>
    <name evidence="9" type="ORF">ACFR9S_02495</name>
</gene>
<dbReference type="PIRSF" id="PIRSF001430">
    <property type="entry name" value="tRNA_psdUrid_synth"/>
    <property type="match status" value="1"/>
</dbReference>
<dbReference type="Proteomes" id="UP001597111">
    <property type="component" value="Unassembled WGS sequence"/>
</dbReference>
<proteinExistence type="inferred from homology"/>
<dbReference type="SUPFAM" id="SSF55120">
    <property type="entry name" value="Pseudouridine synthase"/>
    <property type="match status" value="1"/>
</dbReference>
<dbReference type="GO" id="GO:0160147">
    <property type="term" value="F:tRNA pseudouridine(38-40) synthase activity"/>
    <property type="evidence" value="ECO:0007669"/>
    <property type="project" value="UniProtKB-EC"/>
</dbReference>
<dbReference type="PANTHER" id="PTHR11142">
    <property type="entry name" value="PSEUDOURIDYLATE SYNTHASE"/>
    <property type="match status" value="1"/>
</dbReference>
<dbReference type="NCBIfam" id="NF000622">
    <property type="entry name" value="PRK00021.3-3"/>
    <property type="match status" value="1"/>
</dbReference>
<dbReference type="EC" id="5.4.99.12" evidence="4"/>
<dbReference type="InterPro" id="IPR020094">
    <property type="entry name" value="TruA/RsuA/RluB/E/F_N"/>
</dbReference>
<comment type="catalytic activity">
    <reaction evidence="4 7">
        <text>uridine(38/39/40) in tRNA = pseudouridine(38/39/40) in tRNA</text>
        <dbReference type="Rhea" id="RHEA:22376"/>
        <dbReference type="Rhea" id="RHEA-COMP:10085"/>
        <dbReference type="Rhea" id="RHEA-COMP:10087"/>
        <dbReference type="ChEBI" id="CHEBI:65314"/>
        <dbReference type="ChEBI" id="CHEBI:65315"/>
        <dbReference type="EC" id="5.4.99.12"/>
    </reaction>
</comment>
<dbReference type="HAMAP" id="MF_00171">
    <property type="entry name" value="TruA"/>
    <property type="match status" value="1"/>
</dbReference>
<dbReference type="RefSeq" id="WP_379817997.1">
    <property type="nucleotide sequence ID" value="NZ_JBHUDH010000020.1"/>
</dbReference>
<evidence type="ECO:0000313" key="10">
    <source>
        <dbReference type="Proteomes" id="UP001597111"/>
    </source>
</evidence>
<evidence type="ECO:0000256" key="2">
    <source>
        <dbReference type="ARBA" id="ARBA00022694"/>
    </source>
</evidence>
<evidence type="ECO:0000256" key="3">
    <source>
        <dbReference type="ARBA" id="ARBA00023235"/>
    </source>
</evidence>
<keyword evidence="2 4" id="KW-0819">tRNA processing</keyword>
<comment type="caution">
    <text evidence="4">Lacks conserved residue(s) required for the propagation of feature annotation.</text>
</comment>
<evidence type="ECO:0000256" key="4">
    <source>
        <dbReference type="HAMAP-Rule" id="MF_00171"/>
    </source>
</evidence>
<dbReference type="EMBL" id="JBHUDH010000020">
    <property type="protein sequence ID" value="MFD1525174.1"/>
    <property type="molecule type" value="Genomic_DNA"/>
</dbReference>
<evidence type="ECO:0000256" key="6">
    <source>
        <dbReference type="PIRSR" id="PIRSR001430-2"/>
    </source>
</evidence>
<evidence type="ECO:0000256" key="5">
    <source>
        <dbReference type="PIRSR" id="PIRSR001430-1"/>
    </source>
</evidence>
<comment type="function">
    <text evidence="4">Formation of pseudouridine at positions 38, 39 and 40 in the anticodon stem and loop of transfer RNAs.</text>
</comment>
<keyword evidence="3 4" id="KW-0413">Isomerase</keyword>
<dbReference type="AlphaFoldDB" id="A0ABD6B415"/>
<feature type="domain" description="Pseudouridine synthase I TruA alpha/beta" evidence="8">
    <location>
        <begin position="126"/>
        <end position="226"/>
    </location>
</feature>
<dbReference type="InterPro" id="IPR001406">
    <property type="entry name" value="PsdUridine_synth_TruA"/>
</dbReference>
<comment type="similarity">
    <text evidence="1 4 7">Belongs to the tRNA pseudouridine synthase TruA family.</text>
</comment>
<comment type="caution">
    <text evidence="9">The sequence shown here is derived from an EMBL/GenBank/DDBJ whole genome shotgun (WGS) entry which is preliminary data.</text>
</comment>
<dbReference type="Gene3D" id="3.30.70.580">
    <property type="entry name" value="Pseudouridine synthase I, catalytic domain, N-terminal subdomain"/>
    <property type="match status" value="1"/>
</dbReference>
<evidence type="ECO:0000313" key="9">
    <source>
        <dbReference type="EMBL" id="MFD1525174.1"/>
    </source>
</evidence>
<feature type="binding site" evidence="4 6">
    <location>
        <position position="109"/>
    </location>
    <ligand>
        <name>substrate</name>
    </ligand>
</feature>
<accession>A0ABD6B415</accession>
<dbReference type="PANTHER" id="PTHR11142:SF0">
    <property type="entry name" value="TRNA PSEUDOURIDINE SYNTHASE-LIKE 1"/>
    <property type="match status" value="1"/>
</dbReference>
<evidence type="ECO:0000256" key="1">
    <source>
        <dbReference type="ARBA" id="ARBA00009375"/>
    </source>
</evidence>
<feature type="active site" description="Nucleophile" evidence="4 5">
    <location>
        <position position="55"/>
    </location>
</feature>
<keyword evidence="10" id="KW-1185">Reference proteome</keyword>
<protein>
    <recommendedName>
        <fullName evidence="4">tRNA pseudouridine synthase A</fullName>
        <ecNumber evidence="4">5.4.99.12</ecNumber>
    </recommendedName>
    <alternativeName>
        <fullName evidence="4">tRNA pseudouridine(38-40) synthase</fullName>
    </alternativeName>
    <alternativeName>
        <fullName evidence="4">tRNA pseudouridylate synthase I</fullName>
    </alternativeName>
    <alternativeName>
        <fullName evidence="4">tRNA-uridine isomerase I</fullName>
    </alternativeName>
</protein>
<dbReference type="InterPro" id="IPR020097">
    <property type="entry name" value="PsdUridine_synth_TruA_a/b_dom"/>
</dbReference>
<evidence type="ECO:0000259" key="8">
    <source>
        <dbReference type="Pfam" id="PF01416"/>
    </source>
</evidence>
<evidence type="ECO:0000256" key="7">
    <source>
        <dbReference type="RuleBase" id="RU003792"/>
    </source>
</evidence>
<reference evidence="9 10" key="1">
    <citation type="journal article" date="2019" name="Int. J. Syst. Evol. Microbiol.">
        <title>The Global Catalogue of Microorganisms (GCM) 10K type strain sequencing project: providing services to taxonomists for standard genome sequencing and annotation.</title>
        <authorList>
            <consortium name="The Broad Institute Genomics Platform"/>
            <consortium name="The Broad Institute Genome Sequencing Center for Infectious Disease"/>
            <person name="Wu L."/>
            <person name="Ma J."/>
        </authorList>
    </citation>
    <scope>NUCLEOTIDE SEQUENCE [LARGE SCALE GENOMIC DNA]</scope>
    <source>
        <strain evidence="9 10">CGMCC 1.12285</strain>
    </source>
</reference>